<dbReference type="PANTHER" id="PTHR46764">
    <property type="entry name" value="E3 UBIQUITIN-PROTEIN LIGASE BAH1"/>
    <property type="match status" value="1"/>
</dbReference>
<keyword evidence="2" id="KW-1185">Reference proteome</keyword>
<organism evidence="1 2">
    <name type="scientific">Arachis hypogaea</name>
    <name type="common">Peanut</name>
    <dbReference type="NCBI Taxonomy" id="3818"/>
    <lineage>
        <taxon>Eukaryota</taxon>
        <taxon>Viridiplantae</taxon>
        <taxon>Streptophyta</taxon>
        <taxon>Embryophyta</taxon>
        <taxon>Tracheophyta</taxon>
        <taxon>Spermatophyta</taxon>
        <taxon>Magnoliopsida</taxon>
        <taxon>eudicotyledons</taxon>
        <taxon>Gunneridae</taxon>
        <taxon>Pentapetalae</taxon>
        <taxon>rosids</taxon>
        <taxon>fabids</taxon>
        <taxon>Fabales</taxon>
        <taxon>Fabaceae</taxon>
        <taxon>Papilionoideae</taxon>
        <taxon>50 kb inversion clade</taxon>
        <taxon>dalbergioids sensu lato</taxon>
        <taxon>Dalbergieae</taxon>
        <taxon>Pterocarpus clade</taxon>
        <taxon>Arachis</taxon>
    </lineage>
</organism>
<dbReference type="Proteomes" id="UP000289738">
    <property type="component" value="Chromosome B09"/>
</dbReference>
<evidence type="ECO:0000313" key="2">
    <source>
        <dbReference type="Proteomes" id="UP000289738"/>
    </source>
</evidence>
<evidence type="ECO:0000313" key="1">
    <source>
        <dbReference type="EMBL" id="RYQ92253.1"/>
    </source>
</evidence>
<protein>
    <submittedName>
        <fullName evidence="1">Uncharacterized protein</fullName>
    </submittedName>
</protein>
<dbReference type="EMBL" id="SDMP01000019">
    <property type="protein sequence ID" value="RYQ92253.1"/>
    <property type="molecule type" value="Genomic_DNA"/>
</dbReference>
<gene>
    <name evidence="1" type="ORF">Ahy_B09g098442</name>
</gene>
<dbReference type="PANTHER" id="PTHR46764:SF1">
    <property type="entry name" value="E3 UBIQUITIN-PROTEIN LIGASE NLA"/>
    <property type="match status" value="1"/>
</dbReference>
<dbReference type="InterPro" id="IPR033326">
    <property type="entry name" value="BAH1"/>
</dbReference>
<dbReference type="AlphaFoldDB" id="A0A444XRB1"/>
<dbReference type="STRING" id="3818.A0A444XRB1"/>
<sequence length="83" mass="9775">MAFHINLRETKVQFRKAHAFFDGCFLTFKDEKPALTCELLDSIKIDIDLTCSICLERAQSERVERLKQIKEHWESQCRLFVGV</sequence>
<accession>A0A444XRB1</accession>
<reference evidence="1 2" key="1">
    <citation type="submission" date="2019-01" db="EMBL/GenBank/DDBJ databases">
        <title>Sequencing of cultivated peanut Arachis hypogaea provides insights into genome evolution and oil improvement.</title>
        <authorList>
            <person name="Chen X."/>
        </authorList>
    </citation>
    <scope>NUCLEOTIDE SEQUENCE [LARGE SCALE GENOMIC DNA]</scope>
    <source>
        <strain evidence="2">cv. Fuhuasheng</strain>
        <tissue evidence="1">Leaves</tissue>
    </source>
</reference>
<comment type="caution">
    <text evidence="1">The sequence shown here is derived from an EMBL/GenBank/DDBJ whole genome shotgun (WGS) entry which is preliminary data.</text>
</comment>
<proteinExistence type="predicted"/>
<name>A0A444XRB1_ARAHY</name>